<keyword evidence="2" id="KW-1185">Reference proteome</keyword>
<dbReference type="PANTHER" id="PTHR12560:SF0">
    <property type="entry name" value="LD18904P"/>
    <property type="match status" value="1"/>
</dbReference>
<dbReference type="AlphaFoldDB" id="A0A0N4VDX1"/>
<reference evidence="1 2" key="2">
    <citation type="submission" date="2018-10" db="EMBL/GenBank/DDBJ databases">
        <authorList>
            <consortium name="Pathogen Informatics"/>
        </authorList>
    </citation>
    <scope>NUCLEOTIDE SEQUENCE [LARGE SCALE GENOMIC DNA]</scope>
</reference>
<dbReference type="OrthoDB" id="537032at2759"/>
<dbReference type="GO" id="GO:0050291">
    <property type="term" value="F:sphingosine N-acyltransferase activity"/>
    <property type="evidence" value="ECO:0007669"/>
    <property type="project" value="InterPro"/>
</dbReference>
<dbReference type="InterPro" id="IPR016439">
    <property type="entry name" value="Lag1/Lac1-like"/>
</dbReference>
<dbReference type="GO" id="GO:0016020">
    <property type="term" value="C:membrane"/>
    <property type="evidence" value="ECO:0007669"/>
    <property type="project" value="GOC"/>
</dbReference>
<proteinExistence type="predicted"/>
<reference evidence="3" key="1">
    <citation type="submission" date="2017-02" db="UniProtKB">
        <authorList>
            <consortium name="WormBaseParasite"/>
        </authorList>
    </citation>
    <scope>IDENTIFICATION</scope>
</reference>
<gene>
    <name evidence="1" type="ORF">EVEC_LOCUS8301</name>
</gene>
<dbReference type="WBParaSite" id="EVEC_0000884901-mRNA-1">
    <property type="protein sequence ID" value="EVEC_0000884901-mRNA-1"/>
    <property type="gene ID" value="EVEC_0000884901"/>
</dbReference>
<dbReference type="PANTHER" id="PTHR12560">
    <property type="entry name" value="LONGEVITY ASSURANCE FACTOR 1 LAG1"/>
    <property type="match status" value="1"/>
</dbReference>
<name>A0A0N4VDX1_ENTVE</name>
<dbReference type="Proteomes" id="UP000274131">
    <property type="component" value="Unassembled WGS sequence"/>
</dbReference>
<evidence type="ECO:0000313" key="1">
    <source>
        <dbReference type="EMBL" id="VDD93550.1"/>
    </source>
</evidence>
<organism evidence="3">
    <name type="scientific">Enterobius vermicularis</name>
    <name type="common">Human pinworm</name>
    <dbReference type="NCBI Taxonomy" id="51028"/>
    <lineage>
        <taxon>Eukaryota</taxon>
        <taxon>Metazoa</taxon>
        <taxon>Ecdysozoa</taxon>
        <taxon>Nematoda</taxon>
        <taxon>Chromadorea</taxon>
        <taxon>Rhabditida</taxon>
        <taxon>Spirurina</taxon>
        <taxon>Oxyuridomorpha</taxon>
        <taxon>Oxyuroidea</taxon>
        <taxon>Oxyuridae</taxon>
        <taxon>Enterobius</taxon>
    </lineage>
</organism>
<sequence>MWEPELWLPRNVTWAEVPSKSEDLMYPLIISLPLLLTRIFYESFVGVPLGWLIGYRDEPLGKQIKQHLLFGFATNTRSKRVLECLFRFSFYTVLWLYGTYALWDAPWVYDVKQCWIKYPMHPIPDTIWKGCEMEEEENDRR</sequence>
<dbReference type="STRING" id="51028.A0A0N4VDX1"/>
<dbReference type="GO" id="GO:0046513">
    <property type="term" value="P:ceramide biosynthetic process"/>
    <property type="evidence" value="ECO:0007669"/>
    <property type="project" value="InterPro"/>
</dbReference>
<evidence type="ECO:0000313" key="2">
    <source>
        <dbReference type="Proteomes" id="UP000274131"/>
    </source>
</evidence>
<accession>A0A0N4VDX1</accession>
<protein>
    <submittedName>
        <fullName evidence="3">RDD domain-containing protein</fullName>
    </submittedName>
</protein>
<evidence type="ECO:0000313" key="3">
    <source>
        <dbReference type="WBParaSite" id="EVEC_0000884901-mRNA-1"/>
    </source>
</evidence>
<dbReference type="EMBL" id="UXUI01009359">
    <property type="protein sequence ID" value="VDD93550.1"/>
    <property type="molecule type" value="Genomic_DNA"/>
</dbReference>